<protein>
    <submittedName>
        <fullName evidence="1">Uncharacterized protein</fullName>
    </submittedName>
</protein>
<dbReference type="EMBL" id="JALJOS010000016">
    <property type="protein sequence ID" value="KAK9828172.1"/>
    <property type="molecule type" value="Genomic_DNA"/>
</dbReference>
<evidence type="ECO:0000313" key="1">
    <source>
        <dbReference type="EMBL" id="KAK9828172.1"/>
    </source>
</evidence>
<gene>
    <name evidence="1" type="ORF">WJX74_001491</name>
</gene>
<comment type="caution">
    <text evidence="1">The sequence shown here is derived from an EMBL/GenBank/DDBJ whole genome shotgun (WGS) entry which is preliminary data.</text>
</comment>
<dbReference type="Proteomes" id="UP001438707">
    <property type="component" value="Unassembled WGS sequence"/>
</dbReference>
<dbReference type="Gene3D" id="1.10.150.240">
    <property type="entry name" value="Putative phosphatase, domain 2"/>
    <property type="match status" value="1"/>
</dbReference>
<dbReference type="Pfam" id="PF00702">
    <property type="entry name" value="Hydrolase"/>
    <property type="match status" value="1"/>
</dbReference>
<dbReference type="SUPFAM" id="SSF56784">
    <property type="entry name" value="HAD-like"/>
    <property type="match status" value="1"/>
</dbReference>
<dbReference type="SFLD" id="SFLDG01129">
    <property type="entry name" value="C1.5:_HAD__Beta-PGM__Phosphata"/>
    <property type="match status" value="1"/>
</dbReference>
<dbReference type="InterPro" id="IPR023214">
    <property type="entry name" value="HAD_sf"/>
</dbReference>
<dbReference type="InterPro" id="IPR036412">
    <property type="entry name" value="HAD-like_sf"/>
</dbReference>
<accession>A0AAW1R355</accession>
<dbReference type="PANTHER" id="PTHR43885:SF1">
    <property type="entry name" value="SUPERFAMILY HYDROLASE, PUTATIVE (AFU_ORTHOLOGUE AFUA_4G13290)-RELATED"/>
    <property type="match status" value="1"/>
</dbReference>
<dbReference type="InterPro" id="IPR023198">
    <property type="entry name" value="PGP-like_dom2"/>
</dbReference>
<dbReference type="SFLD" id="SFLDS00003">
    <property type="entry name" value="Haloacid_Dehalogenase"/>
    <property type="match status" value="1"/>
</dbReference>
<organism evidence="1 2">
    <name type="scientific">Apatococcus lobatus</name>
    <dbReference type="NCBI Taxonomy" id="904363"/>
    <lineage>
        <taxon>Eukaryota</taxon>
        <taxon>Viridiplantae</taxon>
        <taxon>Chlorophyta</taxon>
        <taxon>core chlorophytes</taxon>
        <taxon>Trebouxiophyceae</taxon>
        <taxon>Chlorellales</taxon>
        <taxon>Chlorellaceae</taxon>
        <taxon>Apatococcus</taxon>
    </lineage>
</organism>
<dbReference type="PANTHER" id="PTHR43885">
    <property type="entry name" value="HALOACID DEHALOGENASE-LIKE HYDROLASE"/>
    <property type="match status" value="1"/>
</dbReference>
<name>A0AAW1R355_9CHLO</name>
<sequence length="247" mass="26791">MTTLVSFDVDGTLITSTSKKSNFLHKMAFAHGLRVCFDLDTNVDVIKHHGMTDPLILLGVLEHHGISKDKGMEKMKEMEQVMVTYYKEHLNEAGVGLEILPGVKSLLEALKGRGDVMTCLVTGNLTYIGWAKMEALGIKQLFTEPYFGGFGSDFCSGNLTDTWKDRAELVRIAAKKASEIQPGGFKAKFHVGDTPMDVLAADSGDATAVGVLTGIYTQDELEKTGVDGIILKNLEDTSAVLKAMSLS</sequence>
<proteinExistence type="predicted"/>
<keyword evidence="2" id="KW-1185">Reference proteome</keyword>
<dbReference type="AlphaFoldDB" id="A0AAW1R355"/>
<evidence type="ECO:0000313" key="2">
    <source>
        <dbReference type="Proteomes" id="UP001438707"/>
    </source>
</evidence>
<dbReference type="Gene3D" id="3.40.50.1000">
    <property type="entry name" value="HAD superfamily/HAD-like"/>
    <property type="match status" value="1"/>
</dbReference>
<reference evidence="1 2" key="1">
    <citation type="journal article" date="2024" name="Nat. Commun.">
        <title>Phylogenomics reveals the evolutionary origins of lichenization in chlorophyte algae.</title>
        <authorList>
            <person name="Puginier C."/>
            <person name="Libourel C."/>
            <person name="Otte J."/>
            <person name="Skaloud P."/>
            <person name="Haon M."/>
            <person name="Grisel S."/>
            <person name="Petersen M."/>
            <person name="Berrin J.G."/>
            <person name="Delaux P.M."/>
            <person name="Dal Grande F."/>
            <person name="Keller J."/>
        </authorList>
    </citation>
    <scope>NUCLEOTIDE SEQUENCE [LARGE SCALE GENOMIC DNA]</scope>
    <source>
        <strain evidence="1 2">SAG 2145</strain>
    </source>
</reference>